<feature type="compositionally biased region" description="Basic and acidic residues" evidence="1">
    <location>
        <begin position="465"/>
        <end position="490"/>
    </location>
</feature>
<comment type="caution">
    <text evidence="2">The sequence shown here is derived from an EMBL/GenBank/DDBJ whole genome shotgun (WGS) entry which is preliminary data.</text>
</comment>
<feature type="compositionally biased region" description="Polar residues" evidence="1">
    <location>
        <begin position="359"/>
        <end position="369"/>
    </location>
</feature>
<feature type="compositionally biased region" description="Basic and acidic residues" evidence="1">
    <location>
        <begin position="370"/>
        <end position="380"/>
    </location>
</feature>
<proteinExistence type="predicted"/>
<feature type="compositionally biased region" description="Basic residues" evidence="1">
    <location>
        <begin position="491"/>
        <end position="503"/>
    </location>
</feature>
<dbReference type="Proteomes" id="UP001595075">
    <property type="component" value="Unassembled WGS sequence"/>
</dbReference>
<feature type="region of interest" description="Disordered" evidence="1">
    <location>
        <begin position="161"/>
        <end position="231"/>
    </location>
</feature>
<feature type="region of interest" description="Disordered" evidence="1">
    <location>
        <begin position="458"/>
        <end position="507"/>
    </location>
</feature>
<reference evidence="2 3" key="1">
    <citation type="journal article" date="2024" name="Commun. Biol.">
        <title>Comparative genomic analysis of thermophilic fungi reveals convergent evolutionary adaptations and gene losses.</title>
        <authorList>
            <person name="Steindorff A.S."/>
            <person name="Aguilar-Pontes M.V."/>
            <person name="Robinson A.J."/>
            <person name="Andreopoulos B."/>
            <person name="LaButti K."/>
            <person name="Kuo A."/>
            <person name="Mondo S."/>
            <person name="Riley R."/>
            <person name="Otillar R."/>
            <person name="Haridas S."/>
            <person name="Lipzen A."/>
            <person name="Grimwood J."/>
            <person name="Schmutz J."/>
            <person name="Clum A."/>
            <person name="Reid I.D."/>
            <person name="Moisan M.C."/>
            <person name="Butler G."/>
            <person name="Nguyen T.T.M."/>
            <person name="Dewar K."/>
            <person name="Conant G."/>
            <person name="Drula E."/>
            <person name="Henrissat B."/>
            <person name="Hansel C."/>
            <person name="Singer S."/>
            <person name="Hutchinson M.I."/>
            <person name="de Vries R.P."/>
            <person name="Natvig D.O."/>
            <person name="Powell A.J."/>
            <person name="Tsang A."/>
            <person name="Grigoriev I.V."/>
        </authorList>
    </citation>
    <scope>NUCLEOTIDE SEQUENCE [LARGE SCALE GENOMIC DNA]</scope>
    <source>
        <strain evidence="2 3">CBS 494.80</strain>
    </source>
</reference>
<feature type="compositionally biased region" description="Polar residues" evidence="1">
    <location>
        <begin position="38"/>
        <end position="58"/>
    </location>
</feature>
<gene>
    <name evidence="2" type="ORF">VTL71DRAFT_11082</name>
</gene>
<feature type="compositionally biased region" description="Polar residues" evidence="1">
    <location>
        <begin position="205"/>
        <end position="216"/>
    </location>
</feature>
<name>A0ABR4CX62_9HELO</name>
<keyword evidence="3" id="KW-1185">Reference proteome</keyword>
<feature type="region of interest" description="Disordered" evidence="1">
    <location>
        <begin position="15"/>
        <end position="121"/>
    </location>
</feature>
<feature type="compositionally biased region" description="Polar residues" evidence="1">
    <location>
        <begin position="381"/>
        <end position="397"/>
    </location>
</feature>
<accession>A0ABR4CX62</accession>
<feature type="region of interest" description="Disordered" evidence="1">
    <location>
        <begin position="345"/>
        <end position="405"/>
    </location>
</feature>
<feature type="compositionally biased region" description="Low complexity" evidence="1">
    <location>
        <begin position="217"/>
        <end position="227"/>
    </location>
</feature>
<dbReference type="EMBL" id="JAZHXI010000003">
    <property type="protein sequence ID" value="KAL2073756.1"/>
    <property type="molecule type" value="Genomic_DNA"/>
</dbReference>
<protein>
    <submittedName>
        <fullName evidence="2">Uncharacterized protein</fullName>
    </submittedName>
</protein>
<organism evidence="2 3">
    <name type="scientific">Oculimacula yallundae</name>
    <dbReference type="NCBI Taxonomy" id="86028"/>
    <lineage>
        <taxon>Eukaryota</taxon>
        <taxon>Fungi</taxon>
        <taxon>Dikarya</taxon>
        <taxon>Ascomycota</taxon>
        <taxon>Pezizomycotina</taxon>
        <taxon>Leotiomycetes</taxon>
        <taxon>Helotiales</taxon>
        <taxon>Ploettnerulaceae</taxon>
        <taxon>Oculimacula</taxon>
    </lineage>
</organism>
<evidence type="ECO:0000256" key="1">
    <source>
        <dbReference type="SAM" id="MobiDB-lite"/>
    </source>
</evidence>
<evidence type="ECO:0000313" key="2">
    <source>
        <dbReference type="EMBL" id="KAL2073756.1"/>
    </source>
</evidence>
<sequence>MSAMATYGKKKRGLLSSFSVLRDSDNIPSKSKKDKTNQRGSLALSTPVFQDSNYNKESPSNHHDDSIEEMASMLLDDTNMDQLRPEGGKRMSQTAASKAMPGYPRTESQDGKSLPQLPQLTFNGDDAWAMRLAPAQTAAGMTNQVEFSEDDAQPANFLNRLSAQTRKSSAPVIPRKSSKRRSGRPKSTAGHSQLHAHSGDRRSIANPSGQTLNAIASSSQPSGQSQPKGTGFVAADINGKIEAMISATKALKPGSEGTVLHGPLAPGKKRHLVGNKVLTKMKTAINDRLGGKGARKRDSMINDRLLDPAVNEVQDFEEDTLASGGAATALELRMNEEPENIYTHWSWSSDHSDDPFSEGPQSSSITRTPTRFENRLRDDSSNGQGSETLLDLPSSSHTPRRREKKIRTSVYDNVFDDFLSSSPLAHSTPRIRLEPTFEEDGTKLLKSVSADSHSLFDIDQMDIDSSPKEKSSSSLEPAKRKDSNVKDYGVRRHSSKRVKKHPSPSKAELEQFERAMIQFLPAGPSQSFAPLDDLFPARASLAPNTALASRDPNKKIQGNKRHGMKLESLKSSGSLPTLSHPQMSVSTFPRQTINSADGARLFMTHNNLADKMDIDELQWDDTMYNIGMKRA</sequence>
<evidence type="ECO:0000313" key="3">
    <source>
        <dbReference type="Proteomes" id="UP001595075"/>
    </source>
</evidence>